<feature type="compositionally biased region" description="Low complexity" evidence="1">
    <location>
        <begin position="356"/>
        <end position="365"/>
    </location>
</feature>
<evidence type="ECO:0000313" key="3">
    <source>
        <dbReference type="Proteomes" id="UP000673552"/>
    </source>
</evidence>
<dbReference type="RefSeq" id="XP_067176708.1">
    <property type="nucleotide sequence ID" value="XM_067321340.1"/>
</dbReference>
<dbReference type="AlphaFoldDB" id="A0A836H977"/>
<keyword evidence="3" id="KW-1185">Reference proteome</keyword>
<proteinExistence type="predicted"/>
<reference evidence="3" key="1">
    <citation type="journal article" date="2021" name="Microbiol. Resour. Announc.">
        <title>LGAAP: Leishmaniinae Genome Assembly and Annotation Pipeline.</title>
        <authorList>
            <person name="Almutairi H."/>
            <person name="Urbaniak M.D."/>
            <person name="Bates M.D."/>
            <person name="Jariyapan N."/>
            <person name="Kwakye-Nuako G."/>
            <person name="Thomaz-Soccol V."/>
            <person name="Al-Salem W.S."/>
            <person name="Dillon R.J."/>
            <person name="Bates P.A."/>
            <person name="Gatherer D."/>
        </authorList>
    </citation>
    <scope>NUCLEOTIDE SEQUENCE [LARGE SCALE GENOMIC DNA]</scope>
</reference>
<feature type="region of interest" description="Disordered" evidence="1">
    <location>
        <begin position="32"/>
        <end position="62"/>
    </location>
</feature>
<reference evidence="3" key="2">
    <citation type="journal article" date="2021" name="Sci. Data">
        <title>Chromosome-scale genome sequencing, assembly and annotation of six genomes from subfamily Leishmaniinae.</title>
        <authorList>
            <person name="Almutairi H."/>
            <person name="Urbaniak M.D."/>
            <person name="Bates M.D."/>
            <person name="Jariyapan N."/>
            <person name="Kwakye-Nuako G."/>
            <person name="Thomaz Soccol V."/>
            <person name="Al-Salem W.S."/>
            <person name="Dillon R.J."/>
            <person name="Bates P.A."/>
            <person name="Gatherer D."/>
        </authorList>
    </citation>
    <scope>NUCLEOTIDE SEQUENCE [LARGE SCALE GENOMIC DNA]</scope>
</reference>
<gene>
    <name evidence="2" type="ORF">LSCM1_03807</name>
</gene>
<dbReference type="KEGG" id="lmat:92513852"/>
<dbReference type="EMBL" id="JAFEUZ010000030">
    <property type="protein sequence ID" value="KAG5472408.1"/>
    <property type="molecule type" value="Genomic_DNA"/>
</dbReference>
<dbReference type="OrthoDB" id="264963at2759"/>
<protein>
    <submittedName>
        <fullName evidence="2">Uncharacterized protein</fullName>
    </submittedName>
</protein>
<dbReference type="GeneID" id="92513852"/>
<sequence length="832" mass="90480">MLAGEGDPVHIAHAYVFGYRPACSATAIHSALPFRSPQPPSTTPPLRARPPRRQAPGNGGSLVLRRPKERRRILVGKLSHRQFLRKGIVPSSRASGTEHPVVAVSQQYYSPSDLSPGPPAPLDAQEYSSPIRSRHGTCLFSKAVTLRMATSFTESVSRIDSYGHHFKNCAPSAMERADAGAAQMPPRGLSRNAAEFSSPSIRAPWPMPMASSPSLHPTLSVGSAMTSMVTAAATAQKGGSVSIFERLSGESSAGLTTLGKRVRQWAEGAGLILHPPRSVWHALLAYSIEPLKHEQLWRRTCAKARHRLSLLARSKVSSATALAAPPRARHVTKQPSHADPYQEGVSRQHQGRARRSSSPSLTPGGLSAYRRQQEYMRWCQWQLWHFFEQGSSYLWSVWRVSPPLGRRRRRALRRASGAESAAVSSALPLLRIFNGRYAVPSAASIDAAQEEHRALERRVNILLRLLLEENGISAVASAAGSRSHGATRSSEATVACGAGDVCGTTVSDPDGEVEADVEANLYHLASESRRRSEAVAATQPFLEVRIDEATGLMHLSLYVNGDAGGNGAEFVGSSVAGCIDNHRWVILKGLWARQVLVFCFHREEALLPSTDTSSDGHLKKVDNYHEPTEQEVSRRSRIVDGLVVRGVAFSKVQTGHTSTTAHDTFVCTRCGHSRRRHNEVYTSKLTGRLARGAYYCVVCLTRTPHVRLPPMEDMPPILSGERATAMTDASGVRALRELSSVRSDAPSARSADTSRPRLLLSAHAPQMSRSKAQSADGPPVSLEAAAAAVREWTCAAASAPRPEWHLCRRVNSDDLFGRRGGLDCPPPRPRFV</sequence>
<evidence type="ECO:0000313" key="2">
    <source>
        <dbReference type="EMBL" id="KAG5472408.1"/>
    </source>
</evidence>
<evidence type="ECO:0000256" key="1">
    <source>
        <dbReference type="SAM" id="MobiDB-lite"/>
    </source>
</evidence>
<dbReference type="Proteomes" id="UP000673552">
    <property type="component" value="Unassembled WGS sequence"/>
</dbReference>
<comment type="caution">
    <text evidence="2">The sequence shown here is derived from an EMBL/GenBank/DDBJ whole genome shotgun (WGS) entry which is preliminary data.</text>
</comment>
<feature type="region of interest" description="Disordered" evidence="1">
    <location>
        <begin position="321"/>
        <end position="365"/>
    </location>
</feature>
<name>A0A836H977_9TRYP</name>
<organism evidence="2 3">
    <name type="scientific">Leishmania martiniquensis</name>
    <dbReference type="NCBI Taxonomy" id="1580590"/>
    <lineage>
        <taxon>Eukaryota</taxon>
        <taxon>Discoba</taxon>
        <taxon>Euglenozoa</taxon>
        <taxon>Kinetoplastea</taxon>
        <taxon>Metakinetoplastina</taxon>
        <taxon>Trypanosomatida</taxon>
        <taxon>Trypanosomatidae</taxon>
        <taxon>Leishmaniinae</taxon>
        <taxon>Leishmania</taxon>
    </lineage>
</organism>
<accession>A0A836H977</accession>